<evidence type="ECO:0000313" key="1">
    <source>
        <dbReference type="EMBL" id="APZ55060.1"/>
    </source>
</evidence>
<organism evidence="1 2">
    <name type="scientific">Salipiger abyssi</name>
    <dbReference type="NCBI Taxonomy" id="1250539"/>
    <lineage>
        <taxon>Bacteria</taxon>
        <taxon>Pseudomonadati</taxon>
        <taxon>Pseudomonadota</taxon>
        <taxon>Alphaproteobacteria</taxon>
        <taxon>Rhodobacterales</taxon>
        <taxon>Roseobacteraceae</taxon>
        <taxon>Salipiger</taxon>
    </lineage>
</organism>
<reference evidence="1 2" key="1">
    <citation type="submission" date="2016-04" db="EMBL/GenBank/DDBJ databases">
        <title>Deep-sea bacteria in the southern Pacific.</title>
        <authorList>
            <person name="Tang K."/>
        </authorList>
    </citation>
    <scope>NUCLEOTIDE SEQUENCE [LARGE SCALE GENOMIC DNA]</scope>
    <source>
        <strain evidence="1 2">JLT2014</strain>
    </source>
</reference>
<evidence type="ECO:0000313" key="2">
    <source>
        <dbReference type="Proteomes" id="UP000187059"/>
    </source>
</evidence>
<keyword evidence="2" id="KW-1185">Reference proteome</keyword>
<dbReference type="OrthoDB" id="7864219at2"/>
<dbReference type="AlphaFoldDB" id="A0A1P8V079"/>
<accession>A0A1P8V079</accession>
<dbReference type="Proteomes" id="UP000187059">
    <property type="component" value="Chromosome"/>
</dbReference>
<sequence length="87" mass="9723">MSPVEVIGRDVAREAYRVRVDAEGLARTALVPECLMETLRPGERPSHQEAYEWIAAHRGRIEKAVIARAAARTPRPPYDLVTLAEES</sequence>
<evidence type="ECO:0008006" key="3">
    <source>
        <dbReference type="Google" id="ProtNLM"/>
    </source>
</evidence>
<name>A0A1P8V079_9RHOB</name>
<protein>
    <recommendedName>
        <fullName evidence="3">DUF1488 family protein</fullName>
    </recommendedName>
</protein>
<dbReference type="EMBL" id="CP015093">
    <property type="protein sequence ID" value="APZ55060.1"/>
    <property type="molecule type" value="Genomic_DNA"/>
</dbReference>
<dbReference type="RefSeq" id="WP_076705440.1">
    <property type="nucleotide sequence ID" value="NZ_CP015093.1"/>
</dbReference>
<dbReference type="STRING" id="1250539.Ga0080574_TMP4726"/>
<gene>
    <name evidence="1" type="ORF">Ga0080574_TMP4726</name>
</gene>
<dbReference type="KEGG" id="paby:Ga0080574_TMP4726"/>
<proteinExistence type="predicted"/>